<feature type="compositionally biased region" description="Low complexity" evidence="1">
    <location>
        <begin position="151"/>
        <end position="176"/>
    </location>
</feature>
<dbReference type="STRING" id="630390.A0A0C4F3V8"/>
<reference evidence="2" key="1">
    <citation type="submission" date="2009-11" db="EMBL/GenBank/DDBJ databases">
        <authorList>
            <consortium name="The Broad Institute Genome Sequencing Platform"/>
            <person name="Ward D."/>
            <person name="Feldgarden M."/>
            <person name="Earl A."/>
            <person name="Young S.K."/>
            <person name="Zeng Q."/>
            <person name="Koehrsen M."/>
            <person name="Alvarado L."/>
            <person name="Berlin A."/>
            <person name="Bochicchio J."/>
            <person name="Borenstein D."/>
            <person name="Chapman S.B."/>
            <person name="Chen Z."/>
            <person name="Engels R."/>
            <person name="Freedman E."/>
            <person name="Gellesch M."/>
            <person name="Goldberg J."/>
            <person name="Griggs A."/>
            <person name="Gujja S."/>
            <person name="Heilman E."/>
            <person name="Heiman D."/>
            <person name="Hepburn T."/>
            <person name="Howarth C."/>
            <person name="Jen D."/>
            <person name="Larson L."/>
            <person name="Lewis B."/>
            <person name="Mehta T."/>
            <person name="Park D."/>
            <person name="Pearson M."/>
            <person name="Roberts A."/>
            <person name="Saif S."/>
            <person name="Shea T."/>
            <person name="Shenoy N."/>
            <person name="Sisk P."/>
            <person name="Stolte C."/>
            <person name="Sykes S."/>
            <person name="Thomson T."/>
            <person name="Walk T."/>
            <person name="White J."/>
            <person name="Yandava C."/>
            <person name="Izard J."/>
            <person name="Baranova O.V."/>
            <person name="Blanton J.M."/>
            <person name="Tanner A.C."/>
            <person name="Dewhirst F.E."/>
            <person name="Haas B."/>
            <person name="Nusbaum C."/>
            <person name="Birren B."/>
        </authorList>
    </citation>
    <scope>NUCLEOTIDE SEQUENCE [LARGE SCALE GENOMIC DNA]</scope>
    <source>
        <strain evidence="2">1-1 BBBD Race 1</strain>
    </source>
</reference>
<evidence type="ECO:0008006" key="5">
    <source>
        <dbReference type="Google" id="ProtNLM"/>
    </source>
</evidence>
<feature type="compositionally biased region" description="Low complexity" evidence="1">
    <location>
        <begin position="233"/>
        <end position="247"/>
    </location>
</feature>
<dbReference type="AlphaFoldDB" id="A0A0C4F3V8"/>
<dbReference type="EnsemblFungi" id="PTTG_07789-t43_1">
    <property type="protein sequence ID" value="PTTG_07789-t43_1-p1"/>
    <property type="gene ID" value="PTTG_07789"/>
</dbReference>
<dbReference type="VEuPathDB" id="FungiDB:PTTG_07789"/>
<sequence>MASPEEPEGGNPPGPSRIDRILGRFQRMRLSHHPSHEQPPGAQQPHPTAQWQRTSCQRPAAQSKTWYAPQRPPIPSPPQNPSGSPIRMPLPIPASRPPAPPSPPINHPKPIAFPIPQPTGKKPQALPPSPTPLSTNHARPTEARPNNNTMSASHPKPAASKPLSSSNKLNINLPSPIQTPSKPTPNAPNPWHSNPAGKVAIDLTGPTSPNPAKHQSTASKPPTPHRKPSKTEPLAAAKPSTPSKPATQTSRPPKTPTITAATSPSDSPTATPSATGRCAGTTQQGKPCSRRPMKASEGMAERFDELDAILGLSSSAQDDPSPTPHSTVPRFCFQHYHKTRAQEGAWFANSTWVKFSDWIAPGLPEDVKIALKMEMSKVPSEKDGSSTGYLYCHEMRPKAAGVEGGGTYIKVGRSVRPVARLGQWMKQCPSREPIVRGIFPEAPGPAPCYLNGAHSVARDGIRFHRKWERLALLELAGHAALQRPATNRKTVCADCGKTHQELFLLDQGSFERIVKPLILSWQKWCSFAYL</sequence>
<reference evidence="3 4" key="3">
    <citation type="journal article" date="2017" name="G3 (Bethesda)">
        <title>Comparative analysis highlights variable genome content of wheat rusts and divergence of the mating loci.</title>
        <authorList>
            <person name="Cuomo C.A."/>
            <person name="Bakkeren G."/>
            <person name="Khalil H.B."/>
            <person name="Panwar V."/>
            <person name="Joly D."/>
            <person name="Linning R."/>
            <person name="Sakthikumar S."/>
            <person name="Song X."/>
            <person name="Adiconis X."/>
            <person name="Fan L."/>
            <person name="Goldberg J.M."/>
            <person name="Levin J.Z."/>
            <person name="Young S."/>
            <person name="Zeng Q."/>
            <person name="Anikster Y."/>
            <person name="Bruce M."/>
            <person name="Wang M."/>
            <person name="Yin C."/>
            <person name="McCallum B."/>
            <person name="Szabo L.J."/>
            <person name="Hulbert S."/>
            <person name="Chen X."/>
            <person name="Fellers J.P."/>
        </authorList>
    </citation>
    <scope>NUCLEOTIDE SEQUENCE</scope>
    <source>
        <strain evidence="3">isolate 1-1 / race 1 (BBBD)</strain>
        <strain evidence="4">Isolate 1-1 / race 1 (BBBD)</strain>
    </source>
</reference>
<dbReference type="OMA" id="GRTHVEC"/>
<feature type="compositionally biased region" description="Pro residues" evidence="1">
    <location>
        <begin position="70"/>
        <end position="80"/>
    </location>
</feature>
<accession>A0A0C4F3V8</accession>
<dbReference type="EMBL" id="ADAS02000159">
    <property type="protein sequence ID" value="OAV88707.1"/>
    <property type="molecule type" value="Genomic_DNA"/>
</dbReference>
<reference evidence="3" key="4">
    <citation type="submission" date="2025-05" db="UniProtKB">
        <authorList>
            <consortium name="EnsemblFungi"/>
        </authorList>
    </citation>
    <scope>IDENTIFICATION</scope>
    <source>
        <strain evidence="3">isolate 1-1 / race 1 (BBBD)</strain>
    </source>
</reference>
<dbReference type="PANTHER" id="PTHR28094">
    <property type="entry name" value="MEIOTICALLY UP-REGULATED GENE 113 PROTEIN"/>
    <property type="match status" value="1"/>
</dbReference>
<gene>
    <name evidence="2" type="ORF">PTTG_07789</name>
</gene>
<feature type="region of interest" description="Disordered" evidence="1">
    <location>
        <begin position="1"/>
        <end position="298"/>
    </location>
</feature>
<evidence type="ECO:0000313" key="3">
    <source>
        <dbReference type="EnsemblFungi" id="PTTG_07789-t43_1-p1"/>
    </source>
</evidence>
<feature type="compositionally biased region" description="Low complexity" evidence="1">
    <location>
        <begin position="256"/>
        <end position="275"/>
    </location>
</feature>
<evidence type="ECO:0000256" key="1">
    <source>
        <dbReference type="SAM" id="MobiDB-lite"/>
    </source>
</evidence>
<proteinExistence type="predicted"/>
<protein>
    <recommendedName>
        <fullName evidence="5">DUF1766-domain-containing protein</fullName>
    </recommendedName>
</protein>
<keyword evidence="4" id="KW-1185">Reference proteome</keyword>
<name>A0A0C4F3V8_PUCT1</name>
<feature type="compositionally biased region" description="Pro residues" evidence="1">
    <location>
        <begin position="88"/>
        <end position="117"/>
    </location>
</feature>
<reference evidence="2" key="2">
    <citation type="submission" date="2016-05" db="EMBL/GenBank/DDBJ databases">
        <title>Comparative analysis highlights variable genome content of wheat rusts and divergence of the mating loci.</title>
        <authorList>
            <person name="Cuomo C.A."/>
            <person name="Bakkeren G."/>
            <person name="Szabo L."/>
            <person name="Khalil H."/>
            <person name="Joly D."/>
            <person name="Goldberg J."/>
            <person name="Young S."/>
            <person name="Zeng Q."/>
            <person name="Fellers J."/>
        </authorList>
    </citation>
    <scope>NUCLEOTIDE SEQUENCE [LARGE SCALE GENOMIC DNA]</scope>
    <source>
        <strain evidence="2">1-1 BBBD Race 1</strain>
    </source>
</reference>
<evidence type="ECO:0000313" key="4">
    <source>
        <dbReference type="Proteomes" id="UP000005240"/>
    </source>
</evidence>
<evidence type="ECO:0000313" key="2">
    <source>
        <dbReference type="EMBL" id="OAV88707.1"/>
    </source>
</evidence>
<feature type="compositionally biased region" description="Polar residues" evidence="1">
    <location>
        <begin position="132"/>
        <end position="150"/>
    </location>
</feature>
<dbReference type="Proteomes" id="UP000005240">
    <property type="component" value="Unassembled WGS sequence"/>
</dbReference>
<dbReference type="InterPro" id="IPR053006">
    <property type="entry name" value="Meiosis_regulatory"/>
</dbReference>
<feature type="compositionally biased region" description="Polar residues" evidence="1">
    <location>
        <begin position="45"/>
        <end position="65"/>
    </location>
</feature>
<dbReference type="OrthoDB" id="2417614at2759"/>
<dbReference type="PANTHER" id="PTHR28094:SF1">
    <property type="entry name" value="MEIOTICALLY UP-REGULATED GENE 113 PROTEIN"/>
    <property type="match status" value="1"/>
</dbReference>
<organism evidence="2">
    <name type="scientific">Puccinia triticina (isolate 1-1 / race 1 (BBBD))</name>
    <name type="common">Brown leaf rust fungus</name>
    <dbReference type="NCBI Taxonomy" id="630390"/>
    <lineage>
        <taxon>Eukaryota</taxon>
        <taxon>Fungi</taxon>
        <taxon>Dikarya</taxon>
        <taxon>Basidiomycota</taxon>
        <taxon>Pucciniomycotina</taxon>
        <taxon>Pucciniomycetes</taxon>
        <taxon>Pucciniales</taxon>
        <taxon>Pucciniaceae</taxon>
        <taxon>Puccinia</taxon>
    </lineage>
</organism>